<feature type="compositionally biased region" description="Low complexity" evidence="1">
    <location>
        <begin position="171"/>
        <end position="182"/>
    </location>
</feature>
<feature type="region of interest" description="Disordered" evidence="1">
    <location>
        <begin position="220"/>
        <end position="262"/>
    </location>
</feature>
<dbReference type="RefSeq" id="XP_015699667.1">
    <property type="nucleotide sequence ID" value="XM_015845441.1"/>
</dbReference>
<feature type="region of interest" description="Disordered" evidence="1">
    <location>
        <begin position="163"/>
        <end position="182"/>
    </location>
</feature>
<evidence type="ECO:0000313" key="2">
    <source>
        <dbReference type="EMBL" id="EEH33960.2"/>
    </source>
</evidence>
<feature type="compositionally biased region" description="Basic and acidic residues" evidence="1">
    <location>
        <begin position="102"/>
        <end position="119"/>
    </location>
</feature>
<evidence type="ECO:0000256" key="1">
    <source>
        <dbReference type="SAM" id="MobiDB-lite"/>
    </source>
</evidence>
<gene>
    <name evidence="2" type="ORF">PAAG_05009</name>
</gene>
<accession>C1H2L6</accession>
<dbReference type="EMBL" id="KN294004">
    <property type="protein sequence ID" value="EEH33960.2"/>
    <property type="molecule type" value="Genomic_DNA"/>
</dbReference>
<sequence length="392" mass="42921">MRRQMNEIPVFLIKIPQRASVIPRASQIRTLSTVDQFPQRIPRRHHSPSRSVDTEPGSSPDNPIDLENVMDQEHDTQPLNEDRGAEHLDGDTEPESNSETGTGRDVENMPLRDAERETDPTIGSRESYPDGHRVSYTGTVSEGSDKENVEPLLSLPTKLADDVSVDGPLKETPTTVSESPSTCAGDGCLEYLLWAPAWWTEDELAQIAPDQLKQYKEKLDIGSGSRGSQVRKRAASHSPQVRRSSRTKKPRQCAGNPRRPSIHRMLARHLIKKVDELQSSNQNLCEINAKIMEANGALQNSIIEIRTICNTLSEKTAKMEETISSISSPTASTWASLVTSSVGSSPPAGASESQQNNIPATHSRNTLSHASSAGTPSLVILCTNTCIICHPI</sequence>
<dbReference type="KEGG" id="pbl:PAAG_05009"/>
<organism evidence="2 3">
    <name type="scientific">Paracoccidioides lutzii (strain ATCC MYA-826 / Pb01)</name>
    <name type="common">Paracoccidioides brasiliensis</name>
    <dbReference type="NCBI Taxonomy" id="502779"/>
    <lineage>
        <taxon>Eukaryota</taxon>
        <taxon>Fungi</taxon>
        <taxon>Dikarya</taxon>
        <taxon>Ascomycota</taxon>
        <taxon>Pezizomycotina</taxon>
        <taxon>Eurotiomycetes</taxon>
        <taxon>Eurotiomycetidae</taxon>
        <taxon>Onygenales</taxon>
        <taxon>Ajellomycetaceae</taxon>
        <taxon>Paracoccidioides</taxon>
    </lineage>
</organism>
<dbReference type="OrthoDB" id="10547455at2759"/>
<proteinExistence type="predicted"/>
<feature type="compositionally biased region" description="Basic and acidic residues" evidence="1">
    <location>
        <begin position="71"/>
        <end position="90"/>
    </location>
</feature>
<feature type="compositionally biased region" description="Low complexity" evidence="1">
    <location>
        <begin position="338"/>
        <end position="353"/>
    </location>
</feature>
<dbReference type="VEuPathDB" id="FungiDB:PAAG_05009"/>
<reference evidence="2 3" key="1">
    <citation type="journal article" date="2011" name="PLoS Genet.">
        <title>Comparative genomic analysis of human fungal pathogens causing paracoccidioidomycosis.</title>
        <authorList>
            <person name="Desjardins C.A."/>
            <person name="Champion M.D."/>
            <person name="Holder J.W."/>
            <person name="Muszewska A."/>
            <person name="Goldberg J."/>
            <person name="Bailao A.M."/>
            <person name="Brigido M.M."/>
            <person name="Ferreira M.E."/>
            <person name="Garcia A.M."/>
            <person name="Grynberg M."/>
            <person name="Gujja S."/>
            <person name="Heiman D.I."/>
            <person name="Henn M.R."/>
            <person name="Kodira C.D."/>
            <person name="Leon-Narvaez H."/>
            <person name="Longo L.V."/>
            <person name="Ma L.J."/>
            <person name="Malavazi I."/>
            <person name="Matsuo A.L."/>
            <person name="Morais F.V."/>
            <person name="Pereira M."/>
            <person name="Rodriguez-Brito S."/>
            <person name="Sakthikumar S."/>
            <person name="Salem-Izacc S.M."/>
            <person name="Sykes S.M."/>
            <person name="Teixeira M.M."/>
            <person name="Vallejo M.C."/>
            <person name="Walter M.E."/>
            <person name="Yandava C."/>
            <person name="Young S."/>
            <person name="Zeng Q."/>
            <person name="Zucker J."/>
            <person name="Felipe M.S."/>
            <person name="Goldman G.H."/>
            <person name="Haas B.J."/>
            <person name="McEwen J.G."/>
            <person name="Nino-Vega G."/>
            <person name="Puccia R."/>
            <person name="San-Blas G."/>
            <person name="Soares C.M."/>
            <person name="Birren B.W."/>
            <person name="Cuomo C.A."/>
        </authorList>
    </citation>
    <scope>NUCLEOTIDE SEQUENCE [LARGE SCALE GENOMIC DNA]</scope>
    <source>
        <strain evidence="3">ATCC MYA-826 / Pb01</strain>
    </source>
</reference>
<feature type="compositionally biased region" description="Polar residues" evidence="1">
    <location>
        <begin position="354"/>
        <end position="371"/>
    </location>
</feature>
<feature type="region of interest" description="Disordered" evidence="1">
    <location>
        <begin position="33"/>
        <end position="133"/>
    </location>
</feature>
<keyword evidence="3" id="KW-1185">Reference proteome</keyword>
<dbReference type="Proteomes" id="UP000002059">
    <property type="component" value="Partially assembled WGS sequence"/>
</dbReference>
<name>C1H2L6_PARBA</name>
<dbReference type="HOGENOM" id="CLU_704178_0_0_1"/>
<dbReference type="GeneID" id="9096292"/>
<dbReference type="eggNOG" id="ENOG502RQVD">
    <property type="taxonomic scope" value="Eukaryota"/>
</dbReference>
<dbReference type="AlphaFoldDB" id="C1H2L6"/>
<feature type="region of interest" description="Disordered" evidence="1">
    <location>
        <begin position="338"/>
        <end position="371"/>
    </location>
</feature>
<evidence type="ECO:0000313" key="3">
    <source>
        <dbReference type="Proteomes" id="UP000002059"/>
    </source>
</evidence>
<protein>
    <submittedName>
        <fullName evidence="2">Uncharacterized protein</fullName>
    </submittedName>
</protein>